<sequence>MAISFKKTKTTEDPTVEIQIPSTKQDFEFVQGFQSHFGYDSLVTVDPNGRSGGLALFYNNEYQVKILYSNNRMIDIEAVAKEKQVFLTFVYGDPVQELREHVWERLTRYGLARAEPWFIIGDLNEIIENHEKEGGSLRSATSFIPFNNMINNSGLLEFPARGNKMSWQGQRGKGKGAVTNT</sequence>
<dbReference type="Gene3D" id="3.60.10.10">
    <property type="entry name" value="Endonuclease/exonuclease/phosphatase"/>
    <property type="match status" value="1"/>
</dbReference>
<feature type="domain" description="Endonuclease/exonuclease/phosphatase" evidence="1">
    <location>
        <begin position="41"/>
        <end position="126"/>
    </location>
</feature>
<dbReference type="Proteomes" id="UP000032141">
    <property type="component" value="Chromosome C1"/>
</dbReference>
<dbReference type="InterPro" id="IPR036691">
    <property type="entry name" value="Endo/exonu/phosph_ase_sf"/>
</dbReference>
<dbReference type="HOGENOM" id="CLU_1491022_0_0_1"/>
<evidence type="ECO:0000313" key="2">
    <source>
        <dbReference type="EnsemblPlants" id="Bo1g021840.1"/>
    </source>
</evidence>
<dbReference type="EnsemblPlants" id="Bo1g021840.1">
    <property type="protein sequence ID" value="Bo1g021840.1"/>
    <property type="gene ID" value="Bo1g021840"/>
</dbReference>
<name>A0A0D3A4G4_BRAOL</name>
<evidence type="ECO:0000313" key="3">
    <source>
        <dbReference type="Proteomes" id="UP000032141"/>
    </source>
</evidence>
<dbReference type="SUPFAM" id="SSF56219">
    <property type="entry name" value="DNase I-like"/>
    <property type="match status" value="1"/>
</dbReference>
<dbReference type="Gramene" id="Bo1g021840.1">
    <property type="protein sequence ID" value="Bo1g021840.1"/>
    <property type="gene ID" value="Bo1g021840"/>
</dbReference>
<reference evidence="2" key="2">
    <citation type="submission" date="2015-03" db="UniProtKB">
        <authorList>
            <consortium name="EnsemblPlants"/>
        </authorList>
    </citation>
    <scope>IDENTIFICATION</scope>
</reference>
<dbReference type="Pfam" id="PF03372">
    <property type="entry name" value="Exo_endo_phos"/>
    <property type="match status" value="1"/>
</dbReference>
<evidence type="ECO:0000259" key="1">
    <source>
        <dbReference type="Pfam" id="PF03372"/>
    </source>
</evidence>
<dbReference type="GO" id="GO:0003824">
    <property type="term" value="F:catalytic activity"/>
    <property type="evidence" value="ECO:0007669"/>
    <property type="project" value="InterPro"/>
</dbReference>
<proteinExistence type="predicted"/>
<accession>A0A0D3A4G4</accession>
<dbReference type="eggNOG" id="KOG1075">
    <property type="taxonomic scope" value="Eukaryota"/>
</dbReference>
<dbReference type="AlphaFoldDB" id="A0A0D3A4G4"/>
<dbReference type="OMA" id="LARAEPW"/>
<dbReference type="InterPro" id="IPR005135">
    <property type="entry name" value="Endo/exonuclease/phosphatase"/>
</dbReference>
<keyword evidence="3" id="KW-1185">Reference proteome</keyword>
<reference evidence="2 3" key="1">
    <citation type="journal article" date="2014" name="Genome Biol.">
        <title>Transcriptome and methylome profiling reveals relics of genome dominance in the mesopolyploid Brassica oleracea.</title>
        <authorList>
            <person name="Parkin I.A."/>
            <person name="Koh C."/>
            <person name="Tang H."/>
            <person name="Robinson S.J."/>
            <person name="Kagale S."/>
            <person name="Clarke W.E."/>
            <person name="Town C.D."/>
            <person name="Nixon J."/>
            <person name="Krishnakumar V."/>
            <person name="Bidwell S.L."/>
            <person name="Denoeud F."/>
            <person name="Belcram H."/>
            <person name="Links M.G."/>
            <person name="Just J."/>
            <person name="Clarke C."/>
            <person name="Bender T."/>
            <person name="Huebert T."/>
            <person name="Mason A.S."/>
            <person name="Pires J.C."/>
            <person name="Barker G."/>
            <person name="Moore J."/>
            <person name="Walley P.G."/>
            <person name="Manoli S."/>
            <person name="Batley J."/>
            <person name="Edwards D."/>
            <person name="Nelson M.N."/>
            <person name="Wang X."/>
            <person name="Paterson A.H."/>
            <person name="King G."/>
            <person name="Bancroft I."/>
            <person name="Chalhoub B."/>
            <person name="Sharpe A.G."/>
        </authorList>
    </citation>
    <scope>NUCLEOTIDE SEQUENCE</scope>
    <source>
        <strain evidence="2 3">cv. TO1000</strain>
    </source>
</reference>
<organism evidence="2 3">
    <name type="scientific">Brassica oleracea var. oleracea</name>
    <dbReference type="NCBI Taxonomy" id="109376"/>
    <lineage>
        <taxon>Eukaryota</taxon>
        <taxon>Viridiplantae</taxon>
        <taxon>Streptophyta</taxon>
        <taxon>Embryophyta</taxon>
        <taxon>Tracheophyta</taxon>
        <taxon>Spermatophyta</taxon>
        <taxon>Magnoliopsida</taxon>
        <taxon>eudicotyledons</taxon>
        <taxon>Gunneridae</taxon>
        <taxon>Pentapetalae</taxon>
        <taxon>rosids</taxon>
        <taxon>malvids</taxon>
        <taxon>Brassicales</taxon>
        <taxon>Brassicaceae</taxon>
        <taxon>Brassiceae</taxon>
        <taxon>Brassica</taxon>
    </lineage>
</organism>
<protein>
    <recommendedName>
        <fullName evidence="1">Endonuclease/exonuclease/phosphatase domain-containing protein</fullName>
    </recommendedName>
</protein>